<evidence type="ECO:0000313" key="2">
    <source>
        <dbReference type="Proteomes" id="UP000050791"/>
    </source>
</evidence>
<keyword evidence="1" id="KW-0732">Signal</keyword>
<evidence type="ECO:0000256" key="1">
    <source>
        <dbReference type="SAM" id="SignalP"/>
    </source>
</evidence>
<feature type="signal peptide" evidence="1">
    <location>
        <begin position="1"/>
        <end position="30"/>
    </location>
</feature>
<accession>A0AA85B8U9</accession>
<proteinExistence type="predicted"/>
<sequence length="121" mass="13968">MLLKVSQSPGLIQWLLTWMSTSLRTIFCQSVPVVNSNYTCNCSSQYNKSKNTCSQVVSREIQSSPTDFWSETLLFKSKQNMFENTNFNVSLLEICQLKPKKRNLIEIMSRPMLDHHVLTSD</sequence>
<dbReference type="Proteomes" id="UP000050791">
    <property type="component" value="Unassembled WGS sequence"/>
</dbReference>
<protein>
    <submittedName>
        <fullName evidence="3">Uncharacterized protein</fullName>
    </submittedName>
</protein>
<feature type="chain" id="PRO_5041702760" evidence="1">
    <location>
        <begin position="31"/>
        <end position="121"/>
    </location>
</feature>
<organism evidence="2 3">
    <name type="scientific">Schistosoma mattheei</name>
    <dbReference type="NCBI Taxonomy" id="31246"/>
    <lineage>
        <taxon>Eukaryota</taxon>
        <taxon>Metazoa</taxon>
        <taxon>Spiralia</taxon>
        <taxon>Lophotrochozoa</taxon>
        <taxon>Platyhelminthes</taxon>
        <taxon>Trematoda</taxon>
        <taxon>Digenea</taxon>
        <taxon>Strigeidida</taxon>
        <taxon>Schistosomatoidea</taxon>
        <taxon>Schistosomatidae</taxon>
        <taxon>Schistosoma</taxon>
    </lineage>
</organism>
<dbReference type="AlphaFoldDB" id="A0AA85B8U9"/>
<evidence type="ECO:0000313" key="3">
    <source>
        <dbReference type="WBParaSite" id="SMTH1_40600.1"/>
    </source>
</evidence>
<name>A0AA85B8U9_9TREM</name>
<reference evidence="3" key="1">
    <citation type="submission" date="2023-11" db="UniProtKB">
        <authorList>
            <consortium name="WormBaseParasite"/>
        </authorList>
    </citation>
    <scope>IDENTIFICATION</scope>
</reference>
<dbReference type="WBParaSite" id="SMTH1_40600.1">
    <property type="protein sequence ID" value="SMTH1_40600.1"/>
    <property type="gene ID" value="SMTH1_40600"/>
</dbReference>